<evidence type="ECO:0000313" key="5">
    <source>
        <dbReference type="Proteomes" id="UP000217895"/>
    </source>
</evidence>
<dbReference type="CDD" id="cd00555">
    <property type="entry name" value="Maf"/>
    <property type="match status" value="1"/>
</dbReference>
<dbReference type="EMBL" id="AP018203">
    <property type="protein sequence ID" value="BAY53711.1"/>
    <property type="molecule type" value="Genomic_DNA"/>
</dbReference>
<evidence type="ECO:0000256" key="3">
    <source>
        <dbReference type="HAMAP-Rule" id="MF_00528"/>
    </source>
</evidence>
<dbReference type="Proteomes" id="UP000217895">
    <property type="component" value="Chromosome"/>
</dbReference>
<dbReference type="GO" id="GO:0047429">
    <property type="term" value="F:nucleoside triphosphate diphosphatase activity"/>
    <property type="evidence" value="ECO:0007669"/>
    <property type="project" value="UniProtKB-EC"/>
</dbReference>
<dbReference type="GO" id="GO:0005737">
    <property type="term" value="C:cytoplasm"/>
    <property type="evidence" value="ECO:0007669"/>
    <property type="project" value="UniProtKB-SubCell"/>
</dbReference>
<dbReference type="NCBIfam" id="TIGR00172">
    <property type="entry name" value="maf"/>
    <property type="match status" value="1"/>
</dbReference>
<comment type="catalytic activity">
    <reaction evidence="3">
        <text>a 2'-deoxyribonucleoside 5'-triphosphate + H2O = a 2'-deoxyribonucleoside 5'-phosphate + diphosphate + H(+)</text>
        <dbReference type="Rhea" id="RHEA:44644"/>
        <dbReference type="ChEBI" id="CHEBI:15377"/>
        <dbReference type="ChEBI" id="CHEBI:15378"/>
        <dbReference type="ChEBI" id="CHEBI:33019"/>
        <dbReference type="ChEBI" id="CHEBI:61560"/>
        <dbReference type="ChEBI" id="CHEBI:65317"/>
        <dbReference type="EC" id="3.6.1.9"/>
    </reaction>
</comment>
<accession>A0A1Z4JAG0</accession>
<keyword evidence="2 3" id="KW-0378">Hydrolase</keyword>
<name>A0A1Z4JAG0_LEPBY</name>
<dbReference type="Pfam" id="PF02545">
    <property type="entry name" value="Maf"/>
    <property type="match status" value="1"/>
</dbReference>
<keyword evidence="3" id="KW-0546">Nucleotide metabolism</keyword>
<evidence type="ECO:0000256" key="2">
    <source>
        <dbReference type="ARBA" id="ARBA00022801"/>
    </source>
</evidence>
<reference evidence="4 5" key="1">
    <citation type="submission" date="2017-06" db="EMBL/GenBank/DDBJ databases">
        <title>Genome sequencing of cyanobaciteial culture collection at National Institute for Environmental Studies (NIES).</title>
        <authorList>
            <person name="Hirose Y."/>
            <person name="Shimura Y."/>
            <person name="Fujisawa T."/>
            <person name="Nakamura Y."/>
            <person name="Kawachi M."/>
        </authorList>
    </citation>
    <scope>NUCLEOTIDE SEQUENCE [LARGE SCALE GENOMIC DNA]</scope>
    <source>
        <strain evidence="4 5">NIES-2135</strain>
    </source>
</reference>
<comment type="function">
    <text evidence="3">Nucleoside triphosphate pyrophosphatase. May have a dual role in cell division arrest and in preventing the incorporation of modified nucleotides into cellular nucleic acids.</text>
</comment>
<dbReference type="PANTHER" id="PTHR43213">
    <property type="entry name" value="BIFUNCTIONAL DTTP/UTP PYROPHOSPHATASE/METHYLTRANSFERASE PROTEIN-RELATED"/>
    <property type="match status" value="1"/>
</dbReference>
<comment type="caution">
    <text evidence="3">Lacks conserved residue(s) required for the propagation of feature annotation.</text>
</comment>
<feature type="active site" description="Proton acceptor" evidence="3">
    <location>
        <position position="84"/>
    </location>
</feature>
<dbReference type="GO" id="GO:0009117">
    <property type="term" value="P:nucleotide metabolic process"/>
    <property type="evidence" value="ECO:0007669"/>
    <property type="project" value="UniProtKB-KW"/>
</dbReference>
<dbReference type="Gene3D" id="3.90.950.10">
    <property type="match status" value="1"/>
</dbReference>
<comment type="similarity">
    <text evidence="3">Belongs to the Maf family.</text>
</comment>
<dbReference type="PANTHER" id="PTHR43213:SF5">
    <property type="entry name" value="BIFUNCTIONAL DTTP_UTP PYROPHOSPHATASE_METHYLTRANSFERASE PROTEIN-RELATED"/>
    <property type="match status" value="1"/>
</dbReference>
<comment type="cofactor">
    <cofactor evidence="1 3">
        <name>a divalent metal cation</name>
        <dbReference type="ChEBI" id="CHEBI:60240"/>
    </cofactor>
</comment>
<gene>
    <name evidence="4" type="ORF">NIES2135_05220</name>
</gene>
<dbReference type="HAMAP" id="MF_00528">
    <property type="entry name" value="Maf"/>
    <property type="match status" value="1"/>
</dbReference>
<comment type="catalytic activity">
    <reaction evidence="3">
        <text>a ribonucleoside 5'-triphosphate + H2O = a ribonucleoside 5'-phosphate + diphosphate + H(+)</text>
        <dbReference type="Rhea" id="RHEA:23996"/>
        <dbReference type="ChEBI" id="CHEBI:15377"/>
        <dbReference type="ChEBI" id="CHEBI:15378"/>
        <dbReference type="ChEBI" id="CHEBI:33019"/>
        <dbReference type="ChEBI" id="CHEBI:58043"/>
        <dbReference type="ChEBI" id="CHEBI:61557"/>
        <dbReference type="EC" id="3.6.1.9"/>
    </reaction>
</comment>
<dbReference type="InterPro" id="IPR003697">
    <property type="entry name" value="Maf-like"/>
</dbReference>
<sequence length="218" mass="23968">MPVPFVLASASPARKRLLAMAGIPVMVYPSDFDESQIQITDPGQLVQVLAEGKARSTMRDLFDRQAELPPGFFSTHPGLILGCDSVLAIHGEIHGKPKDPDEAIARWKMMRGNVGELFTGHAFLQPYTTEQGALMPYPPLVRTQVTQVYFADISDRQIEAYVATQEPMNCAGCFALEGRGGLFVEKLEGCHTNVIGLSLPLLRQMLAELGYDVTDFWA</sequence>
<evidence type="ECO:0000313" key="4">
    <source>
        <dbReference type="EMBL" id="BAY53711.1"/>
    </source>
</evidence>
<dbReference type="InterPro" id="IPR029001">
    <property type="entry name" value="ITPase-like_fam"/>
</dbReference>
<comment type="subcellular location">
    <subcellularLocation>
        <location evidence="3">Cytoplasm</location>
    </subcellularLocation>
</comment>
<organism evidence="4 5">
    <name type="scientific">Leptolyngbya boryana NIES-2135</name>
    <dbReference type="NCBI Taxonomy" id="1973484"/>
    <lineage>
        <taxon>Bacteria</taxon>
        <taxon>Bacillati</taxon>
        <taxon>Cyanobacteriota</taxon>
        <taxon>Cyanophyceae</taxon>
        <taxon>Leptolyngbyales</taxon>
        <taxon>Leptolyngbyaceae</taxon>
        <taxon>Leptolyngbya group</taxon>
        <taxon>Leptolyngbya</taxon>
    </lineage>
</organism>
<dbReference type="SUPFAM" id="SSF52972">
    <property type="entry name" value="ITPase-like"/>
    <property type="match status" value="1"/>
</dbReference>
<evidence type="ECO:0000256" key="1">
    <source>
        <dbReference type="ARBA" id="ARBA00001968"/>
    </source>
</evidence>
<dbReference type="EC" id="3.6.1.9" evidence="3"/>
<keyword evidence="3" id="KW-0963">Cytoplasm</keyword>
<dbReference type="AlphaFoldDB" id="A0A1Z4JAG0"/>
<dbReference type="PIRSF" id="PIRSF006305">
    <property type="entry name" value="Maf"/>
    <property type="match status" value="1"/>
</dbReference>
<proteinExistence type="inferred from homology"/>
<keyword evidence="5" id="KW-1185">Reference proteome</keyword>
<protein>
    <recommendedName>
        <fullName evidence="3">Nucleoside triphosphate pyrophosphatase</fullName>
        <ecNumber evidence="3">3.6.1.9</ecNumber>
    </recommendedName>
    <alternativeName>
        <fullName evidence="3">Nucleotide pyrophosphatase</fullName>
        <shortName evidence="3">Nucleotide PPase</shortName>
    </alternativeName>
</protein>